<feature type="region of interest" description="Disordered" evidence="5">
    <location>
        <begin position="425"/>
        <end position="452"/>
    </location>
</feature>
<dbReference type="RefSeq" id="WP_406832278.1">
    <property type="nucleotide sequence ID" value="NZ_CP157483.1"/>
</dbReference>
<keyword evidence="4 6" id="KW-0472">Membrane</keyword>
<protein>
    <submittedName>
        <fullName evidence="8">MFS transporter</fullName>
    </submittedName>
</protein>
<accession>A0AAU7JX96</accession>
<evidence type="ECO:0000313" key="8">
    <source>
        <dbReference type="EMBL" id="XBO44795.1"/>
    </source>
</evidence>
<feature type="transmembrane region" description="Helical" evidence="6">
    <location>
        <begin position="89"/>
        <end position="106"/>
    </location>
</feature>
<dbReference type="InterPro" id="IPR036259">
    <property type="entry name" value="MFS_trans_sf"/>
</dbReference>
<feature type="transmembrane region" description="Helical" evidence="6">
    <location>
        <begin position="185"/>
        <end position="204"/>
    </location>
</feature>
<dbReference type="SUPFAM" id="SSF103473">
    <property type="entry name" value="MFS general substrate transporter"/>
    <property type="match status" value="1"/>
</dbReference>
<evidence type="ECO:0000256" key="3">
    <source>
        <dbReference type="ARBA" id="ARBA00022989"/>
    </source>
</evidence>
<evidence type="ECO:0000256" key="4">
    <source>
        <dbReference type="ARBA" id="ARBA00023136"/>
    </source>
</evidence>
<gene>
    <name evidence="8" type="ORF">ABEG17_05485</name>
</gene>
<dbReference type="GO" id="GO:0022857">
    <property type="term" value="F:transmembrane transporter activity"/>
    <property type="evidence" value="ECO:0007669"/>
    <property type="project" value="InterPro"/>
</dbReference>
<feature type="transmembrane region" description="Helical" evidence="6">
    <location>
        <begin position="376"/>
        <end position="393"/>
    </location>
</feature>
<name>A0AAU7JX96_9MICO</name>
<keyword evidence="2 6" id="KW-0812">Transmembrane</keyword>
<dbReference type="InterPro" id="IPR011701">
    <property type="entry name" value="MFS"/>
</dbReference>
<keyword evidence="3 6" id="KW-1133">Transmembrane helix</keyword>
<evidence type="ECO:0000259" key="7">
    <source>
        <dbReference type="PROSITE" id="PS50850"/>
    </source>
</evidence>
<feature type="domain" description="Major facilitator superfamily (MFS) profile" evidence="7">
    <location>
        <begin position="241"/>
        <end position="452"/>
    </location>
</feature>
<dbReference type="InterPro" id="IPR020846">
    <property type="entry name" value="MFS_dom"/>
</dbReference>
<comment type="subcellular location">
    <subcellularLocation>
        <location evidence="1">Cell membrane</location>
        <topology evidence="1">Multi-pass membrane protein</topology>
    </subcellularLocation>
</comment>
<feature type="transmembrane region" description="Helical" evidence="6">
    <location>
        <begin position="151"/>
        <end position="179"/>
    </location>
</feature>
<dbReference type="Pfam" id="PF07690">
    <property type="entry name" value="MFS_1"/>
    <property type="match status" value="1"/>
</dbReference>
<feature type="transmembrane region" description="Helical" evidence="6">
    <location>
        <begin position="277"/>
        <end position="298"/>
    </location>
</feature>
<evidence type="ECO:0000256" key="5">
    <source>
        <dbReference type="SAM" id="MobiDB-lite"/>
    </source>
</evidence>
<feature type="transmembrane region" description="Helical" evidence="6">
    <location>
        <begin position="245"/>
        <end position="265"/>
    </location>
</feature>
<reference evidence="8" key="1">
    <citation type="submission" date="2024-05" db="EMBL/GenBank/DDBJ databases">
        <authorList>
            <person name="Kim S."/>
            <person name="Heo J."/>
            <person name="Choi H."/>
            <person name="Choi Y."/>
            <person name="Kwon S.-W."/>
            <person name="Kim Y."/>
        </authorList>
    </citation>
    <scope>NUCLEOTIDE SEQUENCE</scope>
    <source>
        <strain evidence="8">KACC 23699</strain>
    </source>
</reference>
<sequence>MSHRTPSTSAAEAPDHGVQRRTIGTLVGSQMLGGVGVASGVAVGSLLAEDVSGSAEFAGLGGTFQVLGGALIAIPMARLMARRGRRPGLVMGYGLGIIGAALLIVAGVVRSFPLLLVASVLFGGATTANSQARYAAADLAEDAHRGRDLSVVVWATTIGAVLGPNLVGLAAGTATALHLPSLTGAFVFSLAGFALAGIVLAVRLRPDPLLLARRRARAAAPDDEVERPHGSVVRGIRVIRSRPEALLGLVAVALGHMVMVSVMVMTPLHMHHGGSTLRLIGLVISIHILGMYSLSPVVGMAVDRFGGRPVVGAGSVVLLVATLLAAQAPTGWSPGLAVGLFLLGVGWSCTLVSGSTLISGAVPVAERAGTQGASDLAMGLAAGGGGALAGFVVGQVGYAALGLGAAVIAVLIGLAAAFLRGPDHASDAPGDGAAHPSDHTPSTVDPADSRVR</sequence>
<dbReference type="Gene3D" id="1.20.1250.20">
    <property type="entry name" value="MFS general substrate transporter like domains"/>
    <property type="match status" value="2"/>
</dbReference>
<dbReference type="AlphaFoldDB" id="A0AAU7JX96"/>
<feature type="transmembrane region" description="Helical" evidence="6">
    <location>
        <begin position="112"/>
        <end position="130"/>
    </location>
</feature>
<dbReference type="PROSITE" id="PS50850">
    <property type="entry name" value="MFS"/>
    <property type="match status" value="1"/>
</dbReference>
<organism evidence="8">
    <name type="scientific">Pedococcus sp. KACC 23699</name>
    <dbReference type="NCBI Taxonomy" id="3149228"/>
    <lineage>
        <taxon>Bacteria</taxon>
        <taxon>Bacillati</taxon>
        <taxon>Actinomycetota</taxon>
        <taxon>Actinomycetes</taxon>
        <taxon>Micrococcales</taxon>
        <taxon>Intrasporangiaceae</taxon>
        <taxon>Pedococcus</taxon>
    </lineage>
</organism>
<feature type="transmembrane region" description="Helical" evidence="6">
    <location>
        <begin position="399"/>
        <end position="419"/>
    </location>
</feature>
<dbReference type="EMBL" id="CP157483">
    <property type="protein sequence ID" value="XBO44795.1"/>
    <property type="molecule type" value="Genomic_DNA"/>
</dbReference>
<evidence type="ECO:0000256" key="2">
    <source>
        <dbReference type="ARBA" id="ARBA00022692"/>
    </source>
</evidence>
<feature type="transmembrane region" description="Helical" evidence="6">
    <location>
        <begin position="57"/>
        <end position="77"/>
    </location>
</feature>
<feature type="transmembrane region" description="Helical" evidence="6">
    <location>
        <begin position="340"/>
        <end position="364"/>
    </location>
</feature>
<proteinExistence type="predicted"/>
<feature type="transmembrane region" description="Helical" evidence="6">
    <location>
        <begin position="310"/>
        <end position="328"/>
    </location>
</feature>
<evidence type="ECO:0000256" key="6">
    <source>
        <dbReference type="SAM" id="Phobius"/>
    </source>
</evidence>
<evidence type="ECO:0000256" key="1">
    <source>
        <dbReference type="ARBA" id="ARBA00004651"/>
    </source>
</evidence>
<dbReference type="GO" id="GO:0005886">
    <property type="term" value="C:plasma membrane"/>
    <property type="evidence" value="ECO:0007669"/>
    <property type="project" value="UniProtKB-SubCell"/>
</dbReference>
<dbReference type="PANTHER" id="PTHR23534">
    <property type="entry name" value="MFS PERMEASE"/>
    <property type="match status" value="1"/>
</dbReference>
<dbReference type="PANTHER" id="PTHR23534:SF1">
    <property type="entry name" value="MAJOR FACILITATOR SUPERFAMILY PROTEIN"/>
    <property type="match status" value="1"/>
</dbReference>